<organism evidence="2 3">
    <name type="scientific">Streptomyces violaceusniger</name>
    <dbReference type="NCBI Taxonomy" id="68280"/>
    <lineage>
        <taxon>Bacteria</taxon>
        <taxon>Bacillati</taxon>
        <taxon>Actinomycetota</taxon>
        <taxon>Actinomycetes</taxon>
        <taxon>Kitasatosporales</taxon>
        <taxon>Streptomycetaceae</taxon>
        <taxon>Streptomyces</taxon>
        <taxon>Streptomyces violaceusniger group</taxon>
    </lineage>
</organism>
<accession>A0A4D4KSA7</accession>
<dbReference type="InterPro" id="IPR029063">
    <property type="entry name" value="SAM-dependent_MTases_sf"/>
</dbReference>
<proteinExistence type="predicted"/>
<dbReference type="AlphaFoldDB" id="A0A4D4KSA7"/>
<keyword evidence="3" id="KW-1185">Reference proteome</keyword>
<dbReference type="Proteomes" id="UP000301309">
    <property type="component" value="Unassembled WGS sequence"/>
</dbReference>
<reference evidence="2 3" key="1">
    <citation type="journal article" date="2020" name="Int. J. Syst. Evol. Microbiol.">
        <title>Reclassification of Streptomyces castelarensis and Streptomyces sporoclivatus as later heterotypic synonyms of Streptomyces antimycoticus.</title>
        <authorList>
            <person name="Komaki H."/>
            <person name="Tamura T."/>
        </authorList>
    </citation>
    <scope>NUCLEOTIDE SEQUENCE [LARGE SCALE GENOMIC DNA]</scope>
    <source>
        <strain evidence="2 3">NBRC 13459</strain>
    </source>
</reference>
<gene>
    <name evidence="2" type="ORF">SVIO_003890</name>
</gene>
<feature type="region of interest" description="Disordered" evidence="1">
    <location>
        <begin position="17"/>
        <end position="43"/>
    </location>
</feature>
<sequence>MADFFTGLDLIEPGITVGHHWRPSTESREDAPGDTPTPNDADVSLWVGVGIKP</sequence>
<dbReference type="Pfam" id="PF04672">
    <property type="entry name" value="Methyltransf_19"/>
    <property type="match status" value="1"/>
</dbReference>
<dbReference type="EMBL" id="BJHW01000001">
    <property type="protein sequence ID" value="GDY49766.1"/>
    <property type="molecule type" value="Genomic_DNA"/>
</dbReference>
<name>A0A4D4KSA7_STRVO</name>
<protein>
    <submittedName>
        <fullName evidence="2">Uncharacterized protein</fullName>
    </submittedName>
</protein>
<comment type="caution">
    <text evidence="2">The sequence shown here is derived from an EMBL/GenBank/DDBJ whole genome shotgun (WGS) entry which is preliminary data.</text>
</comment>
<evidence type="ECO:0000313" key="3">
    <source>
        <dbReference type="Proteomes" id="UP000301309"/>
    </source>
</evidence>
<evidence type="ECO:0000313" key="2">
    <source>
        <dbReference type="EMBL" id="GDY49766.1"/>
    </source>
</evidence>
<evidence type="ECO:0000256" key="1">
    <source>
        <dbReference type="SAM" id="MobiDB-lite"/>
    </source>
</evidence>
<dbReference type="Gene3D" id="3.40.50.150">
    <property type="entry name" value="Vaccinia Virus protein VP39"/>
    <property type="match status" value="1"/>
</dbReference>
<dbReference type="InterPro" id="IPR006764">
    <property type="entry name" value="SAM_dep_MeTrfase_SAV2177_type"/>
</dbReference>